<dbReference type="RefSeq" id="WP_413780754.1">
    <property type="nucleotide sequence ID" value="NZ_JAUOZS010000001.1"/>
</dbReference>
<dbReference type="Gene3D" id="1.10.1760.20">
    <property type="match status" value="1"/>
</dbReference>
<sequence length="169" mass="17294">MTDTRRLVTLGLFVAIAGVLHAVEAWLPLPVPVPGVKLGLANIVSLAVIDLYGWREALVVAAARVVLGSLLGGAFLGPSFALGISGAAASTLAMAYAHSRWRPSLSLVGVSVLGAAVHNIAQITAAALLVASAAVFWYLPYLLLFALPTGLATGFTAAYFLAKLSRAGG</sequence>
<feature type="transmembrane region" description="Helical" evidence="1">
    <location>
        <begin position="107"/>
        <end position="135"/>
    </location>
</feature>
<keyword evidence="1" id="KW-1133">Transmembrane helix</keyword>
<evidence type="ECO:0000256" key="1">
    <source>
        <dbReference type="SAM" id="Phobius"/>
    </source>
</evidence>
<reference evidence="2 3" key="1">
    <citation type="submission" date="2023-07" db="EMBL/GenBank/DDBJ databases">
        <title>The novel representative of Negativicutes class, Anaeroselena agilis gen. nov. sp. nov.</title>
        <authorList>
            <person name="Prokofeva M.I."/>
            <person name="Elcheninov A.G."/>
            <person name="Klyukina A."/>
            <person name="Kublanov I.V."/>
            <person name="Frolov E.N."/>
            <person name="Podosokorskaya O.A."/>
        </authorList>
    </citation>
    <scope>NUCLEOTIDE SEQUENCE [LARGE SCALE GENOMIC DNA]</scope>
    <source>
        <strain evidence="2 3">4137-cl</strain>
    </source>
</reference>
<dbReference type="EMBL" id="JAUOZS010000001">
    <property type="protein sequence ID" value="MDT8902268.1"/>
    <property type="molecule type" value="Genomic_DNA"/>
</dbReference>
<accession>A0ABU3P147</accession>
<dbReference type="InterPro" id="IPR010898">
    <property type="entry name" value="Hpre_diP_synth_I"/>
</dbReference>
<comment type="caution">
    <text evidence="2">The sequence shown here is derived from an EMBL/GenBank/DDBJ whole genome shotgun (WGS) entry which is preliminary data.</text>
</comment>
<evidence type="ECO:0000313" key="2">
    <source>
        <dbReference type="EMBL" id="MDT8902268.1"/>
    </source>
</evidence>
<feature type="transmembrane region" description="Helical" evidence="1">
    <location>
        <begin position="141"/>
        <end position="162"/>
    </location>
</feature>
<dbReference type="InterPro" id="IPR014535">
    <property type="entry name" value="Hpre_diP_synt_I"/>
</dbReference>
<feature type="transmembrane region" description="Helical" evidence="1">
    <location>
        <begin position="75"/>
        <end position="95"/>
    </location>
</feature>
<dbReference type="Proteomes" id="UP001254848">
    <property type="component" value="Unassembled WGS sequence"/>
</dbReference>
<name>A0ABU3P147_9FIRM</name>
<organism evidence="2 3">
    <name type="scientific">Anaeroselena agilis</name>
    <dbReference type="NCBI Taxonomy" id="3063788"/>
    <lineage>
        <taxon>Bacteria</taxon>
        <taxon>Bacillati</taxon>
        <taxon>Bacillota</taxon>
        <taxon>Negativicutes</taxon>
        <taxon>Acetonemataceae</taxon>
        <taxon>Anaeroselena</taxon>
    </lineage>
</organism>
<gene>
    <name evidence="2" type="ORF">Q4T40_13520</name>
</gene>
<keyword evidence="3" id="KW-1185">Reference proteome</keyword>
<keyword evidence="1" id="KW-0812">Transmembrane</keyword>
<dbReference type="PIRSF" id="PIRSF027391">
    <property type="entry name" value="Hpre_diP_synt_I"/>
    <property type="match status" value="1"/>
</dbReference>
<evidence type="ECO:0000313" key="3">
    <source>
        <dbReference type="Proteomes" id="UP001254848"/>
    </source>
</evidence>
<proteinExistence type="predicted"/>
<dbReference type="Pfam" id="PF07456">
    <property type="entry name" value="Hpre_diP_synt_I"/>
    <property type="match status" value="1"/>
</dbReference>
<protein>
    <submittedName>
        <fullName evidence="2">Gx transporter family protein</fullName>
    </submittedName>
</protein>
<keyword evidence="1" id="KW-0472">Membrane</keyword>